<dbReference type="InterPro" id="IPR029071">
    <property type="entry name" value="Ubiquitin-like_domsf"/>
</dbReference>
<feature type="domain" description="FERM" evidence="1">
    <location>
        <begin position="1"/>
        <end position="255"/>
    </location>
</feature>
<dbReference type="InterPro" id="IPR019748">
    <property type="entry name" value="FERM_central"/>
</dbReference>
<evidence type="ECO:0000313" key="2">
    <source>
        <dbReference type="Ensembl" id="ENSECRP00000015859.1"/>
    </source>
</evidence>
<dbReference type="PANTHER" id="PTHR45858">
    <property type="entry name" value="FERM DOMAIN CONTAINING PROTEIN"/>
    <property type="match status" value="1"/>
</dbReference>
<dbReference type="PANTHER" id="PTHR45858:SF1">
    <property type="entry name" value="FERM DOMAIN-CONTAINING PROTEIN 7"/>
    <property type="match status" value="1"/>
</dbReference>
<evidence type="ECO:0000259" key="1">
    <source>
        <dbReference type="PROSITE" id="PS50057"/>
    </source>
</evidence>
<reference evidence="2" key="2">
    <citation type="submission" date="2025-08" db="UniProtKB">
        <authorList>
            <consortium name="Ensembl"/>
        </authorList>
    </citation>
    <scope>IDENTIFICATION</scope>
</reference>
<dbReference type="Pfam" id="PF09379">
    <property type="entry name" value="FERM_N"/>
    <property type="match status" value="1"/>
</dbReference>
<dbReference type="AlphaFoldDB" id="A0A8C4SEP6"/>
<dbReference type="InterPro" id="IPR000299">
    <property type="entry name" value="FERM_domain"/>
</dbReference>
<name>A0A8C4SEP6_ERPCA</name>
<dbReference type="SMART" id="SM01196">
    <property type="entry name" value="FERM_C"/>
    <property type="match status" value="1"/>
</dbReference>
<sequence>CLHIKSPTILGKDFYSKVCCHLKLLEKEYFGLEFKNHSGNVNLGDVSFRFRVKFFPPDPGQLQKELTRYFFALHIKQDLANGRLPCNDSSAALLVSHILQSELGDFDEEVDIQQLKFKQYLPIQEGLCYKIMQLHKKHRGNSPADSDIHLLEITRKLDMYGIRPHPANDGEEMKIDLAVTHMGVLIFQGNTKINTFSWAKIRKLSFKRRNFLIKLHEKIFSSLKDTVEFTMASRDICKAFWKLCVEYHAFFRLSEEPKIKQKSIFYSRGSSFTYRYSRVNKQ</sequence>
<dbReference type="Pfam" id="PF00373">
    <property type="entry name" value="FERM_M"/>
    <property type="match status" value="1"/>
</dbReference>
<organism evidence="2 3">
    <name type="scientific">Erpetoichthys calabaricus</name>
    <name type="common">Rope fish</name>
    <name type="synonym">Calamoichthys calabaricus</name>
    <dbReference type="NCBI Taxonomy" id="27687"/>
    <lineage>
        <taxon>Eukaryota</taxon>
        <taxon>Metazoa</taxon>
        <taxon>Chordata</taxon>
        <taxon>Craniata</taxon>
        <taxon>Vertebrata</taxon>
        <taxon>Euteleostomi</taxon>
        <taxon>Actinopterygii</taxon>
        <taxon>Polypteriformes</taxon>
        <taxon>Polypteridae</taxon>
        <taxon>Erpetoichthys</taxon>
    </lineage>
</organism>
<dbReference type="Gene3D" id="2.30.29.30">
    <property type="entry name" value="Pleckstrin-homology domain (PH domain)/Phosphotyrosine-binding domain (PTB)"/>
    <property type="match status" value="1"/>
</dbReference>
<dbReference type="GeneTree" id="ENSGT00940000158972"/>
<dbReference type="InterPro" id="IPR019749">
    <property type="entry name" value="Band_41_domain"/>
</dbReference>
<dbReference type="FunFam" id="2.30.29.30:FF:000002">
    <property type="entry name" value="Band 4.1-like protein 5 isoform 1"/>
    <property type="match status" value="1"/>
</dbReference>
<dbReference type="GO" id="GO:0005085">
    <property type="term" value="F:guanyl-nucleotide exchange factor activity"/>
    <property type="evidence" value="ECO:0007669"/>
    <property type="project" value="TreeGrafter"/>
</dbReference>
<dbReference type="InterPro" id="IPR014352">
    <property type="entry name" value="FERM/acyl-CoA-bd_prot_sf"/>
</dbReference>
<dbReference type="Gene3D" id="1.20.80.10">
    <property type="match status" value="1"/>
</dbReference>
<dbReference type="FunFam" id="1.20.80.10:FF:000005">
    <property type="entry name" value="FERM, RhoGEF and pleckstrin domain-containing protein 1"/>
    <property type="match status" value="1"/>
</dbReference>
<dbReference type="SUPFAM" id="SSF47031">
    <property type="entry name" value="Second domain of FERM"/>
    <property type="match status" value="1"/>
</dbReference>
<dbReference type="InterPro" id="IPR035963">
    <property type="entry name" value="FERM_2"/>
</dbReference>
<keyword evidence="3" id="KW-1185">Reference proteome</keyword>
<dbReference type="InterPro" id="IPR018980">
    <property type="entry name" value="FERM_PH-like_C"/>
</dbReference>
<dbReference type="Gene3D" id="3.10.20.90">
    <property type="entry name" value="Phosphatidylinositol 3-kinase Catalytic Subunit, Chain A, domain 1"/>
    <property type="match status" value="1"/>
</dbReference>
<dbReference type="InterPro" id="IPR041788">
    <property type="entry name" value="FARP1/FARP2/FRMD7_FERM_C"/>
</dbReference>
<dbReference type="CDD" id="cd13193">
    <property type="entry name" value="FERM_C_FARP1-like"/>
    <property type="match status" value="1"/>
</dbReference>
<reference evidence="2" key="1">
    <citation type="submission" date="2021-06" db="EMBL/GenBank/DDBJ databases">
        <authorList>
            <consortium name="Wellcome Sanger Institute Data Sharing"/>
        </authorList>
    </citation>
    <scope>NUCLEOTIDE SEQUENCE [LARGE SCALE GENOMIC DNA]</scope>
</reference>
<dbReference type="Proteomes" id="UP000694620">
    <property type="component" value="Chromosome 12"/>
</dbReference>
<dbReference type="InterPro" id="IPR011993">
    <property type="entry name" value="PH-like_dom_sf"/>
</dbReference>
<proteinExistence type="predicted"/>
<protein>
    <submittedName>
        <fullName evidence="2">FERM domain containing 7</fullName>
    </submittedName>
</protein>
<dbReference type="InterPro" id="IPR018979">
    <property type="entry name" value="FERM_N"/>
</dbReference>
<dbReference type="CDD" id="cd14473">
    <property type="entry name" value="FERM_B-lobe"/>
    <property type="match status" value="1"/>
</dbReference>
<dbReference type="PROSITE" id="PS50057">
    <property type="entry name" value="FERM_3"/>
    <property type="match status" value="1"/>
</dbReference>
<accession>A0A8C4SEP6</accession>
<evidence type="ECO:0000313" key="3">
    <source>
        <dbReference type="Proteomes" id="UP000694620"/>
    </source>
</evidence>
<dbReference type="Ensembl" id="ENSECRT00000016140.1">
    <property type="protein sequence ID" value="ENSECRP00000015859.1"/>
    <property type="gene ID" value="ENSECRG00000010560.1"/>
</dbReference>
<dbReference type="InterPro" id="IPR051835">
    <property type="entry name" value="RAC1-GEF"/>
</dbReference>
<dbReference type="Pfam" id="PF09380">
    <property type="entry name" value="FERM_C"/>
    <property type="match status" value="1"/>
</dbReference>
<dbReference type="SUPFAM" id="SSF54236">
    <property type="entry name" value="Ubiquitin-like"/>
    <property type="match status" value="1"/>
</dbReference>
<reference evidence="2" key="3">
    <citation type="submission" date="2025-09" db="UniProtKB">
        <authorList>
            <consortium name="Ensembl"/>
        </authorList>
    </citation>
    <scope>IDENTIFICATION</scope>
</reference>
<dbReference type="SUPFAM" id="SSF50729">
    <property type="entry name" value="PH domain-like"/>
    <property type="match status" value="1"/>
</dbReference>
<dbReference type="SMART" id="SM00295">
    <property type="entry name" value="B41"/>
    <property type="match status" value="1"/>
</dbReference>